<sequence>MLLFAFRVLDRDPCQASGFSPLSASKVFRYEVFQKRHSDPFPAYHLRGHNNNYRNKLVAESSNPGFSHVECGDSSFNVAQTDPRSKPPVLLYFQMTKTDRVLLWPR</sequence>
<name>E9D9J9_COCPS</name>
<dbReference type="EMBL" id="GL636495">
    <property type="protein sequence ID" value="EFW17233.1"/>
    <property type="molecule type" value="Genomic_DNA"/>
</dbReference>
<dbReference type="VEuPathDB" id="FungiDB:CPSG_06501"/>
<accession>E9D9J9</accession>
<proteinExistence type="predicted"/>
<dbReference type="AlphaFoldDB" id="E9D9J9"/>
<dbReference type="HOGENOM" id="CLU_2223021_0_0_1"/>
<dbReference type="Proteomes" id="UP000002497">
    <property type="component" value="Unassembled WGS sequence"/>
</dbReference>
<protein>
    <submittedName>
        <fullName evidence="1">Predicted protein</fullName>
    </submittedName>
</protein>
<dbReference type="VEuPathDB" id="FungiDB:D8B26_003964"/>
<evidence type="ECO:0000313" key="2">
    <source>
        <dbReference type="Proteomes" id="UP000002497"/>
    </source>
</evidence>
<reference evidence="2" key="1">
    <citation type="journal article" date="2010" name="Genome Res.">
        <title>Population genomic sequencing of Coccidioides fungi reveals recent hybridization and transposon control.</title>
        <authorList>
            <person name="Neafsey D.E."/>
            <person name="Barker B.M."/>
            <person name="Sharpton T.J."/>
            <person name="Stajich J.E."/>
            <person name="Park D.J."/>
            <person name="Whiston E."/>
            <person name="Hung C.-Y."/>
            <person name="McMahan C."/>
            <person name="White J."/>
            <person name="Sykes S."/>
            <person name="Heiman D."/>
            <person name="Young S."/>
            <person name="Zeng Q."/>
            <person name="Abouelleil A."/>
            <person name="Aftuck L."/>
            <person name="Bessette D."/>
            <person name="Brown A."/>
            <person name="FitzGerald M."/>
            <person name="Lui A."/>
            <person name="Macdonald J.P."/>
            <person name="Priest M."/>
            <person name="Orbach M.J."/>
            <person name="Galgiani J.N."/>
            <person name="Kirkland T.N."/>
            <person name="Cole G.T."/>
            <person name="Birren B.W."/>
            <person name="Henn M.R."/>
            <person name="Taylor J.W."/>
            <person name="Rounsley S.D."/>
        </authorList>
    </citation>
    <scope>NUCLEOTIDE SEQUENCE [LARGE SCALE GENOMIC DNA]</scope>
    <source>
        <strain evidence="2">RMSCC 757 / Silveira</strain>
    </source>
</reference>
<evidence type="ECO:0000313" key="1">
    <source>
        <dbReference type="EMBL" id="EFW17233.1"/>
    </source>
</evidence>
<reference evidence="2" key="2">
    <citation type="submission" date="2010-03" db="EMBL/GenBank/DDBJ databases">
        <title>The genome sequence of Coccidioides posadasii strain Silveira.</title>
        <authorList>
            <consortium name="The Broad Institute Genome Sequencing Center for Infectious Disease"/>
            <person name="Neafsey D."/>
            <person name="Orbach M."/>
            <person name="Henn M.R."/>
            <person name="Cole G.T."/>
            <person name="Galgiani J."/>
            <person name="Gardner M.J."/>
            <person name="Kirkland T.N."/>
            <person name="Taylor J.W."/>
            <person name="Young S.K."/>
            <person name="Zeng Q."/>
            <person name="Koehrsen M."/>
            <person name="Alvarado L."/>
            <person name="Berlin A."/>
            <person name="Borenstein D."/>
            <person name="Chapman S.B."/>
            <person name="Chen Z."/>
            <person name="Engels R."/>
            <person name="Freedman E."/>
            <person name="Gellesch M."/>
            <person name="Goldberg J."/>
            <person name="Griggs A."/>
            <person name="Gujja S."/>
            <person name="Heilman E."/>
            <person name="Heiman D."/>
            <person name="Howarth C."/>
            <person name="Jen D."/>
            <person name="Larson L."/>
            <person name="Mehta T."/>
            <person name="Neiman D."/>
            <person name="Park D."/>
            <person name="Pearson M."/>
            <person name="Richards J."/>
            <person name="Roberts A."/>
            <person name="Saif S."/>
            <person name="Shea T."/>
            <person name="Shenoy N."/>
            <person name="Sisk P."/>
            <person name="Stolte C."/>
            <person name="Sykes S."/>
            <person name="Walk T."/>
            <person name="White J."/>
            <person name="Yandava C."/>
            <person name="Haas B."/>
            <person name="Nusbaum C."/>
            <person name="Birren B."/>
        </authorList>
    </citation>
    <scope>NUCLEOTIDE SEQUENCE [LARGE SCALE GENOMIC DNA]</scope>
    <source>
        <strain evidence="2">RMSCC 757 / Silveira</strain>
    </source>
</reference>
<gene>
    <name evidence="1" type="ORF">CPSG_06501</name>
</gene>
<keyword evidence="2" id="KW-1185">Reference proteome</keyword>
<organism evidence="2">
    <name type="scientific">Coccidioides posadasii (strain RMSCC 757 / Silveira)</name>
    <name type="common">Valley fever fungus</name>
    <dbReference type="NCBI Taxonomy" id="443226"/>
    <lineage>
        <taxon>Eukaryota</taxon>
        <taxon>Fungi</taxon>
        <taxon>Dikarya</taxon>
        <taxon>Ascomycota</taxon>
        <taxon>Pezizomycotina</taxon>
        <taxon>Eurotiomycetes</taxon>
        <taxon>Eurotiomycetidae</taxon>
        <taxon>Onygenales</taxon>
        <taxon>Onygenaceae</taxon>
        <taxon>Coccidioides</taxon>
    </lineage>
</organism>